<sequence length="172" mass="18440">MAELHLFGEIEGASGFSERRLFCKWGLHAGGAWTLLAGAGAGQTQVDDPQVDDVAHWGHPLDMHLATKGLQGWPKLLLEVWHVDSWGRHGLAGYGVCAVPSAPGSHLLTCVTWSPRGSPGQRLLGPGAPRLLRPEAAASAGERFRLRTESAGTVQLRLGVLPRHLHRFGVAL</sequence>
<evidence type="ECO:0000256" key="7">
    <source>
        <dbReference type="ARBA" id="ARBA00038411"/>
    </source>
</evidence>
<organism evidence="9 10">
    <name type="scientific">Poecile atricapillus</name>
    <name type="common">Black-capped chickadee</name>
    <name type="synonym">Parus atricapillus</name>
    <dbReference type="NCBI Taxonomy" id="48891"/>
    <lineage>
        <taxon>Eukaryota</taxon>
        <taxon>Metazoa</taxon>
        <taxon>Chordata</taxon>
        <taxon>Craniata</taxon>
        <taxon>Vertebrata</taxon>
        <taxon>Euteleostomi</taxon>
        <taxon>Archelosauria</taxon>
        <taxon>Archosauria</taxon>
        <taxon>Dinosauria</taxon>
        <taxon>Saurischia</taxon>
        <taxon>Theropoda</taxon>
        <taxon>Coelurosauria</taxon>
        <taxon>Aves</taxon>
        <taxon>Neognathae</taxon>
        <taxon>Neoaves</taxon>
        <taxon>Telluraves</taxon>
        <taxon>Australaves</taxon>
        <taxon>Passeriformes</taxon>
        <taxon>Paridae</taxon>
        <taxon>Poecile</taxon>
    </lineage>
</organism>
<keyword evidence="10" id="KW-1185">Reference proteome</keyword>
<evidence type="ECO:0000256" key="6">
    <source>
        <dbReference type="ARBA" id="ARBA00037672"/>
    </source>
</evidence>
<dbReference type="Pfam" id="PF07162">
    <property type="entry name" value="B9-C2"/>
    <property type="match status" value="1"/>
</dbReference>
<dbReference type="AlphaFoldDB" id="A0A7K7R7Z1"/>
<evidence type="ECO:0000313" key="10">
    <source>
        <dbReference type="Proteomes" id="UP000540071"/>
    </source>
</evidence>
<keyword evidence="4" id="KW-0206">Cytoskeleton</keyword>
<evidence type="ECO:0000256" key="5">
    <source>
        <dbReference type="ARBA" id="ARBA00023273"/>
    </source>
</evidence>
<dbReference type="PANTHER" id="PTHR12968:SF2">
    <property type="entry name" value="B9 DOMAIN-CONTAINING PROTEIN 2"/>
    <property type="match status" value="1"/>
</dbReference>
<dbReference type="EMBL" id="VZSS01000281">
    <property type="protein sequence ID" value="NWZ88319.1"/>
    <property type="molecule type" value="Genomic_DNA"/>
</dbReference>
<dbReference type="InterPro" id="IPR010796">
    <property type="entry name" value="C2_B9-type_dom"/>
</dbReference>
<comment type="caution">
    <text evidence="9">The sequence shown here is derived from an EMBL/GenBank/DDBJ whole genome shotgun (WGS) entry which is preliminary data.</text>
</comment>
<keyword evidence="2" id="KW-0963">Cytoplasm</keyword>
<evidence type="ECO:0000256" key="2">
    <source>
        <dbReference type="ARBA" id="ARBA00022490"/>
    </source>
</evidence>
<keyword evidence="3" id="KW-0970">Cilium biogenesis/degradation</keyword>
<reference evidence="9 10" key="1">
    <citation type="submission" date="2019-09" db="EMBL/GenBank/DDBJ databases">
        <title>Bird 10,000 Genomes (B10K) Project - Family phase.</title>
        <authorList>
            <person name="Zhang G."/>
        </authorList>
    </citation>
    <scope>NUCLEOTIDE SEQUENCE [LARGE SCALE GENOMIC DNA]</scope>
    <source>
        <strain evidence="9">OUT-0023</strain>
        <tissue evidence="9">Blood</tissue>
    </source>
</reference>
<comment type="similarity">
    <text evidence="7">Belongs to the B9D family.</text>
</comment>
<protein>
    <recommendedName>
        <fullName evidence="8">B9 domain-containing protein 2</fullName>
    </recommendedName>
</protein>
<dbReference type="GO" id="GO:0036038">
    <property type="term" value="C:MKS complex"/>
    <property type="evidence" value="ECO:0007669"/>
    <property type="project" value="TreeGrafter"/>
</dbReference>
<evidence type="ECO:0000256" key="4">
    <source>
        <dbReference type="ARBA" id="ARBA00023212"/>
    </source>
</evidence>
<comment type="function">
    <text evidence="6">Component of the tectonic-like complex, a complex localized at the transition zone of primary cilia and acting as a barrier that prevents diffusion of transmembrane proteins between the cilia and plasma membranes.</text>
</comment>
<gene>
    <name evidence="9" type="primary">B9d2</name>
    <name evidence="9" type="ORF">POEATR_R15105</name>
</gene>
<proteinExistence type="inferred from homology"/>
<name>A0A7K7R7Z1_POEAT</name>
<evidence type="ECO:0000256" key="3">
    <source>
        <dbReference type="ARBA" id="ARBA00022794"/>
    </source>
</evidence>
<dbReference type="Proteomes" id="UP000540071">
    <property type="component" value="Unassembled WGS sequence"/>
</dbReference>
<dbReference type="PROSITE" id="PS51381">
    <property type="entry name" value="C2_B9"/>
    <property type="match status" value="1"/>
</dbReference>
<evidence type="ECO:0000313" key="9">
    <source>
        <dbReference type="EMBL" id="NWZ88319.1"/>
    </source>
</evidence>
<feature type="non-terminal residue" evidence="9">
    <location>
        <position position="1"/>
    </location>
</feature>
<accession>A0A7K7R7Z1</accession>
<feature type="non-terminal residue" evidence="9">
    <location>
        <position position="172"/>
    </location>
</feature>
<evidence type="ECO:0000256" key="8">
    <source>
        <dbReference type="ARBA" id="ARBA00039272"/>
    </source>
</evidence>
<comment type="subcellular location">
    <subcellularLocation>
        <location evidence="1">Cytoplasm</location>
        <location evidence="1">Cytoskeleton</location>
        <location evidence="1">Cilium basal body</location>
    </subcellularLocation>
</comment>
<dbReference type="GO" id="GO:0060271">
    <property type="term" value="P:cilium assembly"/>
    <property type="evidence" value="ECO:0007669"/>
    <property type="project" value="TreeGrafter"/>
</dbReference>
<dbReference type="PANTHER" id="PTHR12968">
    <property type="entry name" value="B9 DOMAIN-CONTAINING"/>
    <property type="match status" value="1"/>
</dbReference>
<keyword evidence="5" id="KW-0966">Cell projection</keyword>
<evidence type="ECO:0000256" key="1">
    <source>
        <dbReference type="ARBA" id="ARBA00004120"/>
    </source>
</evidence>